<dbReference type="AlphaFoldDB" id="A0A139ASF9"/>
<dbReference type="GO" id="GO:0000722">
    <property type="term" value="P:telomere maintenance via recombination"/>
    <property type="evidence" value="ECO:0007669"/>
    <property type="project" value="TreeGrafter"/>
</dbReference>
<dbReference type="STRING" id="1344416.A0A139ASF9"/>
<organism evidence="2 3">
    <name type="scientific">Gonapodya prolifera (strain JEL478)</name>
    <name type="common">Monoblepharis prolifera</name>
    <dbReference type="NCBI Taxonomy" id="1344416"/>
    <lineage>
        <taxon>Eukaryota</taxon>
        <taxon>Fungi</taxon>
        <taxon>Fungi incertae sedis</taxon>
        <taxon>Chytridiomycota</taxon>
        <taxon>Chytridiomycota incertae sedis</taxon>
        <taxon>Monoblepharidomycetes</taxon>
        <taxon>Monoblepharidales</taxon>
        <taxon>Gonapodyaceae</taxon>
        <taxon>Gonapodya</taxon>
    </lineage>
</organism>
<evidence type="ECO:0000256" key="1">
    <source>
        <dbReference type="SAM" id="MobiDB-lite"/>
    </source>
</evidence>
<dbReference type="PANTHER" id="PTHR46487:SF1">
    <property type="entry name" value="DNA REPAIR PROTEIN XRCC3"/>
    <property type="match status" value="1"/>
</dbReference>
<gene>
    <name evidence="2" type="ORF">M427DRAFT_427374</name>
</gene>
<dbReference type="PANTHER" id="PTHR46487">
    <property type="entry name" value="DNA REPAIR PROTEIN XRCC3"/>
    <property type="match status" value="1"/>
</dbReference>
<dbReference type="Gene3D" id="3.40.50.300">
    <property type="entry name" value="P-loop containing nucleotide triphosphate hydrolases"/>
    <property type="match status" value="1"/>
</dbReference>
<proteinExistence type="predicted"/>
<dbReference type="EMBL" id="KQ965737">
    <property type="protein sequence ID" value="KXS19678.1"/>
    <property type="molecule type" value="Genomic_DNA"/>
</dbReference>
<keyword evidence="3" id="KW-1185">Reference proteome</keyword>
<feature type="compositionally biased region" description="Polar residues" evidence="1">
    <location>
        <begin position="56"/>
        <end position="70"/>
    </location>
</feature>
<dbReference type="GO" id="GO:0033065">
    <property type="term" value="C:Rad51C-XRCC3 complex"/>
    <property type="evidence" value="ECO:0007669"/>
    <property type="project" value="TreeGrafter"/>
</dbReference>
<evidence type="ECO:0000313" key="3">
    <source>
        <dbReference type="Proteomes" id="UP000070544"/>
    </source>
</evidence>
<evidence type="ECO:0000313" key="2">
    <source>
        <dbReference type="EMBL" id="KXS19678.1"/>
    </source>
</evidence>
<dbReference type="SUPFAM" id="SSF52540">
    <property type="entry name" value="P-loop containing nucleoside triphosphate hydrolases"/>
    <property type="match status" value="1"/>
</dbReference>
<dbReference type="InterPro" id="IPR027417">
    <property type="entry name" value="P-loop_NTPase"/>
</dbReference>
<dbReference type="GO" id="GO:0005657">
    <property type="term" value="C:replication fork"/>
    <property type="evidence" value="ECO:0007669"/>
    <property type="project" value="TreeGrafter"/>
</dbReference>
<sequence length="302" mass="31618">MSPAAIYFTTSKYFPAELLMAISRRLLGENCRDPATPLYRPGGQARREGTADMSPAITSSETTSPAVPHTAGSNVFVQTLEDDDHTVAHLTHLLPSLVRNAPKPVRLIVVDSIATHFREDGAGRGAGGGRGNPSRVQDLYECARSLKCVAESGFSPHGPVGMSRRSDLRRGAAPPPAIDPGIAVVVVNQVTARMSDIKSSGEPLGDLTGGEGLDARDGDATMPCLGPAWSNMVNTRMRMSKKAAVVMDNGAHVAGGDAKTGGEVGLRTFQERCLGIEFSSCAGRTAEVSFTVGADGLTGRST</sequence>
<feature type="region of interest" description="Disordered" evidence="1">
    <location>
        <begin position="32"/>
        <end position="70"/>
    </location>
</feature>
<dbReference type="GO" id="GO:0000400">
    <property type="term" value="F:four-way junction DNA binding"/>
    <property type="evidence" value="ECO:0007669"/>
    <property type="project" value="TreeGrafter"/>
</dbReference>
<dbReference type="GO" id="GO:0071140">
    <property type="term" value="P:resolution of mitotic recombination intermediates"/>
    <property type="evidence" value="ECO:0007669"/>
    <property type="project" value="TreeGrafter"/>
</dbReference>
<dbReference type="Proteomes" id="UP000070544">
    <property type="component" value="Unassembled WGS sequence"/>
</dbReference>
<dbReference type="OrthoDB" id="1861185at2759"/>
<name>A0A139ASF9_GONPJ</name>
<accession>A0A139ASF9</accession>
<reference evidence="2 3" key="1">
    <citation type="journal article" date="2015" name="Genome Biol. Evol.">
        <title>Phylogenomic analyses indicate that early fungi evolved digesting cell walls of algal ancestors of land plants.</title>
        <authorList>
            <person name="Chang Y."/>
            <person name="Wang S."/>
            <person name="Sekimoto S."/>
            <person name="Aerts A.L."/>
            <person name="Choi C."/>
            <person name="Clum A."/>
            <person name="LaButti K.M."/>
            <person name="Lindquist E.A."/>
            <person name="Yee Ngan C."/>
            <person name="Ohm R.A."/>
            <person name="Salamov A.A."/>
            <person name="Grigoriev I.V."/>
            <person name="Spatafora J.W."/>
            <person name="Berbee M.L."/>
        </authorList>
    </citation>
    <scope>NUCLEOTIDE SEQUENCE [LARGE SCALE GENOMIC DNA]</scope>
    <source>
        <strain evidence="2 3">JEL478</strain>
    </source>
</reference>
<protein>
    <recommendedName>
        <fullName evidence="4">DNA recombination and repair protein Rad51-like C-terminal domain-containing protein</fullName>
    </recommendedName>
</protein>
<evidence type="ECO:0008006" key="4">
    <source>
        <dbReference type="Google" id="ProtNLM"/>
    </source>
</evidence>
<dbReference type="GO" id="GO:0090656">
    <property type="term" value="P:t-circle formation"/>
    <property type="evidence" value="ECO:0007669"/>
    <property type="project" value="TreeGrafter"/>
</dbReference>
<dbReference type="GO" id="GO:0045003">
    <property type="term" value="P:double-strand break repair via synthesis-dependent strand annealing"/>
    <property type="evidence" value="ECO:0007669"/>
    <property type="project" value="TreeGrafter"/>
</dbReference>